<name>A0ABY5L668_9SPHN</name>
<evidence type="ECO:0000256" key="1">
    <source>
        <dbReference type="SAM" id="MobiDB-lite"/>
    </source>
</evidence>
<accession>A0ABY5L668</accession>
<sequence length="192" mass="20001">MSMARFDAAAPARPVWLMTLADLALLLVGFFVFVQASQLDRGTLASAIRVGFDSPEPTAPIALDRAIVRGFAVGEAALPPSIVTASRWAITAARDPRTRLLVTGHVDGSLADRDALGDNAALLASDRARAVAAALVRAGVVGRDRIVISTDPAPRGRHVTLAIGFAGSDPAPRQAAAARQPLLAAPQNRSQK</sequence>
<proteinExistence type="predicted"/>
<keyword evidence="2" id="KW-0282">Flagellum</keyword>
<feature type="region of interest" description="Disordered" evidence="1">
    <location>
        <begin position="170"/>
        <end position="192"/>
    </location>
</feature>
<dbReference type="Proteomes" id="UP001058533">
    <property type="component" value="Chromosome"/>
</dbReference>
<evidence type="ECO:0000313" key="2">
    <source>
        <dbReference type="EMBL" id="UUL82272.1"/>
    </source>
</evidence>
<keyword evidence="3" id="KW-1185">Reference proteome</keyword>
<protein>
    <submittedName>
        <fullName evidence="2">Flagellar motor protein MotB</fullName>
    </submittedName>
</protein>
<dbReference type="SUPFAM" id="SSF103088">
    <property type="entry name" value="OmpA-like"/>
    <property type="match status" value="1"/>
</dbReference>
<keyword evidence="2" id="KW-0969">Cilium</keyword>
<dbReference type="RefSeq" id="WP_256506075.1">
    <property type="nucleotide sequence ID" value="NZ_CP101740.1"/>
</dbReference>
<organism evidence="2 3">
    <name type="scientific">Sphingomonas qomolangmaensis</name>
    <dbReference type="NCBI Taxonomy" id="2918765"/>
    <lineage>
        <taxon>Bacteria</taxon>
        <taxon>Pseudomonadati</taxon>
        <taxon>Pseudomonadota</taxon>
        <taxon>Alphaproteobacteria</taxon>
        <taxon>Sphingomonadales</taxon>
        <taxon>Sphingomonadaceae</taxon>
        <taxon>Sphingomonas</taxon>
    </lineage>
</organism>
<dbReference type="EMBL" id="CP101740">
    <property type="protein sequence ID" value="UUL82272.1"/>
    <property type="molecule type" value="Genomic_DNA"/>
</dbReference>
<dbReference type="InterPro" id="IPR036737">
    <property type="entry name" value="OmpA-like_sf"/>
</dbReference>
<reference evidence="2" key="1">
    <citation type="submission" date="2022-07" db="EMBL/GenBank/DDBJ databases">
        <title>Sphingomonas sp. nov., a novel bacterium isolated from the north slope of the Mount Everest.</title>
        <authorList>
            <person name="Cui X."/>
            <person name="Liu Y."/>
        </authorList>
    </citation>
    <scope>NUCLEOTIDE SEQUENCE</scope>
    <source>
        <strain evidence="2">S5-59</strain>
    </source>
</reference>
<gene>
    <name evidence="2" type="ORF">NMP03_13970</name>
</gene>
<evidence type="ECO:0000313" key="3">
    <source>
        <dbReference type="Proteomes" id="UP001058533"/>
    </source>
</evidence>
<keyword evidence="2" id="KW-0966">Cell projection</keyword>
<dbReference type="Gene3D" id="3.30.1330.60">
    <property type="entry name" value="OmpA-like domain"/>
    <property type="match status" value="1"/>
</dbReference>